<feature type="compositionally biased region" description="Basic residues" evidence="2">
    <location>
        <begin position="29"/>
        <end position="41"/>
    </location>
</feature>
<dbReference type="EMBL" id="MU858366">
    <property type="protein sequence ID" value="KAK4206691.1"/>
    <property type="molecule type" value="Genomic_DNA"/>
</dbReference>
<reference evidence="4" key="2">
    <citation type="submission" date="2023-05" db="EMBL/GenBank/DDBJ databases">
        <authorList>
            <consortium name="Lawrence Berkeley National Laboratory"/>
            <person name="Steindorff A."/>
            <person name="Hensen N."/>
            <person name="Bonometti L."/>
            <person name="Westerberg I."/>
            <person name="Brannstrom I.O."/>
            <person name="Guillou S."/>
            <person name="Cros-Aarteil S."/>
            <person name="Calhoun S."/>
            <person name="Haridas S."/>
            <person name="Kuo A."/>
            <person name="Mondo S."/>
            <person name="Pangilinan J."/>
            <person name="Riley R."/>
            <person name="Labutti K."/>
            <person name="Andreopoulos B."/>
            <person name="Lipzen A."/>
            <person name="Chen C."/>
            <person name="Yanf M."/>
            <person name="Daum C."/>
            <person name="Ng V."/>
            <person name="Clum A."/>
            <person name="Ohm R."/>
            <person name="Martin F."/>
            <person name="Silar P."/>
            <person name="Natvig D."/>
            <person name="Lalanne C."/>
            <person name="Gautier V."/>
            <person name="Ament-Velasquez S.L."/>
            <person name="Kruys A."/>
            <person name="Hutchinson M.I."/>
            <person name="Powell A.J."/>
            <person name="Barry K."/>
            <person name="Miller A.N."/>
            <person name="Grigoriev I.V."/>
            <person name="Debuchy R."/>
            <person name="Gladieux P."/>
            <person name="Thoren M.H."/>
            <person name="Johannesson H."/>
        </authorList>
    </citation>
    <scope>NUCLEOTIDE SEQUENCE</scope>
    <source>
        <strain evidence="4">PSN293</strain>
    </source>
</reference>
<dbReference type="Pfam" id="PF00172">
    <property type="entry name" value="Zn_clus"/>
    <property type="match status" value="1"/>
</dbReference>
<dbReference type="PROSITE" id="PS50048">
    <property type="entry name" value="ZN2_CY6_FUNGAL_2"/>
    <property type="match status" value="1"/>
</dbReference>
<feature type="region of interest" description="Disordered" evidence="2">
    <location>
        <begin position="1"/>
        <end position="41"/>
    </location>
</feature>
<evidence type="ECO:0000256" key="1">
    <source>
        <dbReference type="ARBA" id="ARBA00023242"/>
    </source>
</evidence>
<dbReference type="InterPro" id="IPR036864">
    <property type="entry name" value="Zn2-C6_fun-type_DNA-bd_sf"/>
</dbReference>
<dbReference type="PANTHER" id="PTHR47657">
    <property type="entry name" value="STEROL REGULATORY ELEMENT-BINDING PROTEIN ECM22"/>
    <property type="match status" value="1"/>
</dbReference>
<dbReference type="PROSITE" id="PS00463">
    <property type="entry name" value="ZN2_CY6_FUNGAL_1"/>
    <property type="match status" value="1"/>
</dbReference>
<evidence type="ECO:0000256" key="2">
    <source>
        <dbReference type="SAM" id="MobiDB-lite"/>
    </source>
</evidence>
<keyword evidence="1" id="KW-0539">Nucleus</keyword>
<dbReference type="GO" id="GO:0000981">
    <property type="term" value="F:DNA-binding transcription factor activity, RNA polymerase II-specific"/>
    <property type="evidence" value="ECO:0007669"/>
    <property type="project" value="InterPro"/>
</dbReference>
<name>A0AAN7AZ17_9PEZI</name>
<dbReference type="Proteomes" id="UP001301769">
    <property type="component" value="Unassembled WGS sequence"/>
</dbReference>
<dbReference type="InterPro" id="IPR052400">
    <property type="entry name" value="Zn2-C6_fungal_TF"/>
</dbReference>
<evidence type="ECO:0000313" key="5">
    <source>
        <dbReference type="Proteomes" id="UP001301769"/>
    </source>
</evidence>
<dbReference type="PRINTS" id="PR00755">
    <property type="entry name" value="AFLATOXINBRP"/>
</dbReference>
<dbReference type="InterPro" id="IPR001138">
    <property type="entry name" value="Zn2Cys6_DnaBD"/>
</dbReference>
<evidence type="ECO:0000259" key="3">
    <source>
        <dbReference type="PROSITE" id="PS50048"/>
    </source>
</evidence>
<dbReference type="CDD" id="cd00067">
    <property type="entry name" value="GAL4"/>
    <property type="match status" value="1"/>
</dbReference>
<accession>A0AAN7AZ17</accession>
<organism evidence="4 5">
    <name type="scientific">Rhypophila decipiens</name>
    <dbReference type="NCBI Taxonomy" id="261697"/>
    <lineage>
        <taxon>Eukaryota</taxon>
        <taxon>Fungi</taxon>
        <taxon>Dikarya</taxon>
        <taxon>Ascomycota</taxon>
        <taxon>Pezizomycotina</taxon>
        <taxon>Sordariomycetes</taxon>
        <taxon>Sordariomycetidae</taxon>
        <taxon>Sordariales</taxon>
        <taxon>Naviculisporaceae</taxon>
        <taxon>Rhypophila</taxon>
    </lineage>
</organism>
<evidence type="ECO:0000313" key="4">
    <source>
        <dbReference type="EMBL" id="KAK4206691.1"/>
    </source>
</evidence>
<protein>
    <recommendedName>
        <fullName evidence="3">Zn(2)-C6 fungal-type domain-containing protein</fullName>
    </recommendedName>
</protein>
<feature type="compositionally biased region" description="Polar residues" evidence="2">
    <location>
        <begin position="15"/>
        <end position="28"/>
    </location>
</feature>
<gene>
    <name evidence="4" type="ORF">QBC37DRAFT_380850</name>
</gene>
<sequence>MQRSSDNTMRRTATDKSTPSDGTSSSTKQLRRKKYHKRSRKGCLTCRKRRVKCDEGRPVCIKCLVLGLSCHYDATPRIPSTPAISRNQTVGSPRGQLAPSTVLPVDMVLASPRFLNDYMQYRNRVRATVPISPRAEPIGLPAFMENPTGLRMTLVLSIAHMRLREGSSTGIEQTSIIHKLGVLDDIKQLIATSSVDISDFVQTTIALLFQIEFAAGDRDAAEAHLRGMINLEATHSDTQAQQLRARITLSFYSLISRGIISHKG</sequence>
<dbReference type="Gene3D" id="4.10.240.10">
    <property type="entry name" value="Zn(2)-C6 fungal-type DNA-binding domain"/>
    <property type="match status" value="1"/>
</dbReference>
<dbReference type="GO" id="GO:0008270">
    <property type="term" value="F:zinc ion binding"/>
    <property type="evidence" value="ECO:0007669"/>
    <property type="project" value="InterPro"/>
</dbReference>
<keyword evidence="5" id="KW-1185">Reference proteome</keyword>
<comment type="caution">
    <text evidence="4">The sequence shown here is derived from an EMBL/GenBank/DDBJ whole genome shotgun (WGS) entry which is preliminary data.</text>
</comment>
<dbReference type="AlphaFoldDB" id="A0AAN7AZ17"/>
<dbReference type="SUPFAM" id="SSF57701">
    <property type="entry name" value="Zn2/Cys6 DNA-binding domain"/>
    <property type="match status" value="1"/>
</dbReference>
<dbReference type="SMART" id="SM00066">
    <property type="entry name" value="GAL4"/>
    <property type="match status" value="1"/>
</dbReference>
<proteinExistence type="predicted"/>
<dbReference type="PANTHER" id="PTHR47657:SF7">
    <property type="entry name" value="STEROL REGULATORY ELEMENT-BINDING PROTEIN ECM22"/>
    <property type="match status" value="1"/>
</dbReference>
<reference evidence="4" key="1">
    <citation type="journal article" date="2023" name="Mol. Phylogenet. Evol.">
        <title>Genome-scale phylogeny and comparative genomics of the fungal order Sordariales.</title>
        <authorList>
            <person name="Hensen N."/>
            <person name="Bonometti L."/>
            <person name="Westerberg I."/>
            <person name="Brannstrom I.O."/>
            <person name="Guillou S."/>
            <person name="Cros-Aarteil S."/>
            <person name="Calhoun S."/>
            <person name="Haridas S."/>
            <person name="Kuo A."/>
            <person name="Mondo S."/>
            <person name="Pangilinan J."/>
            <person name="Riley R."/>
            <person name="LaButti K."/>
            <person name="Andreopoulos B."/>
            <person name="Lipzen A."/>
            <person name="Chen C."/>
            <person name="Yan M."/>
            <person name="Daum C."/>
            <person name="Ng V."/>
            <person name="Clum A."/>
            <person name="Steindorff A."/>
            <person name="Ohm R.A."/>
            <person name="Martin F."/>
            <person name="Silar P."/>
            <person name="Natvig D.O."/>
            <person name="Lalanne C."/>
            <person name="Gautier V."/>
            <person name="Ament-Velasquez S.L."/>
            <person name="Kruys A."/>
            <person name="Hutchinson M.I."/>
            <person name="Powell A.J."/>
            <person name="Barry K."/>
            <person name="Miller A.N."/>
            <person name="Grigoriev I.V."/>
            <person name="Debuchy R."/>
            <person name="Gladieux P."/>
            <person name="Hiltunen Thoren M."/>
            <person name="Johannesson H."/>
        </authorList>
    </citation>
    <scope>NUCLEOTIDE SEQUENCE</scope>
    <source>
        <strain evidence="4">PSN293</strain>
    </source>
</reference>
<feature type="domain" description="Zn(2)-C6 fungal-type" evidence="3">
    <location>
        <begin position="42"/>
        <end position="72"/>
    </location>
</feature>